<dbReference type="VEuPathDB" id="AmoebaDB:ACA1_174000"/>
<dbReference type="EMBL" id="KB007811">
    <property type="protein sequence ID" value="ELR24742.1"/>
    <property type="molecule type" value="Genomic_DNA"/>
</dbReference>
<feature type="region of interest" description="Disordered" evidence="1">
    <location>
        <begin position="1"/>
        <end position="67"/>
    </location>
</feature>
<gene>
    <name evidence="2" type="ORF">ACA1_174000</name>
</gene>
<dbReference type="KEGG" id="acan:ACA1_174000"/>
<dbReference type="AlphaFoldDB" id="L8HHQ6"/>
<organism evidence="2 3">
    <name type="scientific">Acanthamoeba castellanii (strain ATCC 30010 / Neff)</name>
    <dbReference type="NCBI Taxonomy" id="1257118"/>
    <lineage>
        <taxon>Eukaryota</taxon>
        <taxon>Amoebozoa</taxon>
        <taxon>Discosea</taxon>
        <taxon>Longamoebia</taxon>
        <taxon>Centramoebida</taxon>
        <taxon>Acanthamoebidae</taxon>
        <taxon>Acanthamoeba</taxon>
    </lineage>
</organism>
<protein>
    <submittedName>
        <fullName evidence="2">Uncharacterized protein</fullName>
    </submittedName>
</protein>
<reference evidence="2 3" key="1">
    <citation type="journal article" date="2013" name="Genome Biol.">
        <title>Genome of Acanthamoeba castellanii highlights extensive lateral gene transfer and early evolution of tyrosine kinase signaling.</title>
        <authorList>
            <person name="Clarke M."/>
            <person name="Lohan A.J."/>
            <person name="Liu B."/>
            <person name="Lagkouvardos I."/>
            <person name="Roy S."/>
            <person name="Zafar N."/>
            <person name="Bertelli C."/>
            <person name="Schilde C."/>
            <person name="Kianianmomeni A."/>
            <person name="Burglin T.R."/>
            <person name="Frech C."/>
            <person name="Turcotte B."/>
            <person name="Kopec K.O."/>
            <person name="Synnott J.M."/>
            <person name="Choo C."/>
            <person name="Paponov I."/>
            <person name="Finkler A."/>
            <person name="Soon Heng Tan C."/>
            <person name="Hutchins A.P."/>
            <person name="Weinmeier T."/>
            <person name="Rattei T."/>
            <person name="Chu J.S."/>
            <person name="Gimenez G."/>
            <person name="Irimia M."/>
            <person name="Rigden D.J."/>
            <person name="Fitzpatrick D.A."/>
            <person name="Lorenzo-Morales J."/>
            <person name="Bateman A."/>
            <person name="Chiu C.H."/>
            <person name="Tang P."/>
            <person name="Hegemann P."/>
            <person name="Fromm H."/>
            <person name="Raoult D."/>
            <person name="Greub G."/>
            <person name="Miranda-Saavedra D."/>
            <person name="Chen N."/>
            <person name="Nash P."/>
            <person name="Ginger M.L."/>
            <person name="Horn M."/>
            <person name="Schaap P."/>
            <person name="Caler L."/>
            <person name="Loftus B."/>
        </authorList>
    </citation>
    <scope>NUCLEOTIDE SEQUENCE [LARGE SCALE GENOMIC DNA]</scope>
    <source>
        <strain evidence="2 3">Neff</strain>
    </source>
</reference>
<evidence type="ECO:0000313" key="2">
    <source>
        <dbReference type="EMBL" id="ELR24742.1"/>
    </source>
</evidence>
<feature type="compositionally biased region" description="Polar residues" evidence="1">
    <location>
        <begin position="28"/>
        <end position="46"/>
    </location>
</feature>
<name>L8HHQ6_ACACF</name>
<dbReference type="OrthoDB" id="10500168at2759"/>
<feature type="compositionally biased region" description="Basic and acidic residues" evidence="1">
    <location>
        <begin position="57"/>
        <end position="67"/>
    </location>
</feature>
<evidence type="ECO:0000256" key="1">
    <source>
        <dbReference type="SAM" id="MobiDB-lite"/>
    </source>
</evidence>
<dbReference type="GeneID" id="14925767"/>
<keyword evidence="3" id="KW-1185">Reference proteome</keyword>
<dbReference type="RefSeq" id="XP_004356642.1">
    <property type="nucleotide sequence ID" value="XM_004356589.1"/>
</dbReference>
<evidence type="ECO:0000313" key="3">
    <source>
        <dbReference type="Proteomes" id="UP000011083"/>
    </source>
</evidence>
<accession>L8HHQ6</accession>
<dbReference type="Proteomes" id="UP000011083">
    <property type="component" value="Unassembled WGS sequence"/>
</dbReference>
<sequence length="67" mass="7360">MSANKAKFFEEQINAQKPKPIKKEVVWTPSQGANGTGAHSNPGFKQQTKKKLNLGEPPEKKSISDLP</sequence>
<proteinExistence type="predicted"/>